<keyword evidence="4 5" id="KW-0173">Coenzyme A biosynthesis</keyword>
<comment type="caution">
    <text evidence="7">The sequence shown here is derived from an EMBL/GenBank/DDBJ whole genome shotgun (WGS) entry which is preliminary data.</text>
</comment>
<proteinExistence type="inferred from homology"/>
<dbReference type="HAMAP" id="MF_00376">
    <property type="entry name" value="Dephospho_CoA_kinase"/>
    <property type="match status" value="1"/>
</dbReference>
<gene>
    <name evidence="5" type="primary">coaE</name>
    <name evidence="7" type="ORF">CFR71_04095</name>
</gene>
<comment type="subcellular location">
    <subcellularLocation>
        <location evidence="5">Cytoplasm</location>
    </subcellularLocation>
</comment>
<evidence type="ECO:0000313" key="7">
    <source>
        <dbReference type="EMBL" id="PYD76688.1"/>
    </source>
</evidence>
<evidence type="ECO:0000256" key="4">
    <source>
        <dbReference type="ARBA" id="ARBA00022993"/>
    </source>
</evidence>
<evidence type="ECO:0000256" key="1">
    <source>
        <dbReference type="ARBA" id="ARBA00009018"/>
    </source>
</evidence>
<keyword evidence="2 5" id="KW-0547">Nucleotide-binding</keyword>
<dbReference type="PANTHER" id="PTHR10695:SF46">
    <property type="entry name" value="BIFUNCTIONAL COENZYME A SYNTHASE-RELATED"/>
    <property type="match status" value="1"/>
</dbReference>
<dbReference type="AlphaFoldDB" id="A0A318QHF5"/>
<evidence type="ECO:0000256" key="2">
    <source>
        <dbReference type="ARBA" id="ARBA00022741"/>
    </source>
</evidence>
<dbReference type="InterPro" id="IPR027417">
    <property type="entry name" value="P-loop_NTPase"/>
</dbReference>
<dbReference type="UniPathway" id="UPA00241">
    <property type="reaction ID" value="UER00356"/>
</dbReference>
<evidence type="ECO:0000256" key="3">
    <source>
        <dbReference type="ARBA" id="ARBA00022840"/>
    </source>
</evidence>
<name>A0A318QHF5_9PROT</name>
<dbReference type="PANTHER" id="PTHR10695">
    <property type="entry name" value="DEPHOSPHO-COA KINASE-RELATED"/>
    <property type="match status" value="1"/>
</dbReference>
<dbReference type="InterPro" id="IPR001977">
    <property type="entry name" value="Depp_CoAkinase"/>
</dbReference>
<dbReference type="GO" id="GO:0005524">
    <property type="term" value="F:ATP binding"/>
    <property type="evidence" value="ECO:0007669"/>
    <property type="project" value="UniProtKB-UniRule"/>
</dbReference>
<comment type="catalytic activity">
    <reaction evidence="5">
        <text>3'-dephospho-CoA + ATP = ADP + CoA + H(+)</text>
        <dbReference type="Rhea" id="RHEA:18245"/>
        <dbReference type="ChEBI" id="CHEBI:15378"/>
        <dbReference type="ChEBI" id="CHEBI:30616"/>
        <dbReference type="ChEBI" id="CHEBI:57287"/>
        <dbReference type="ChEBI" id="CHEBI:57328"/>
        <dbReference type="ChEBI" id="CHEBI:456216"/>
        <dbReference type="EC" id="2.7.1.24"/>
    </reaction>
</comment>
<dbReference type="RefSeq" id="WP_110527321.1">
    <property type="nucleotide sequence ID" value="NZ_NOXG01000002.1"/>
</dbReference>
<dbReference type="SUPFAM" id="SSF52540">
    <property type="entry name" value="P-loop containing nucleoside triphosphate hydrolases"/>
    <property type="match status" value="1"/>
</dbReference>
<dbReference type="Proteomes" id="UP000247609">
    <property type="component" value="Unassembled WGS sequence"/>
</dbReference>
<keyword evidence="5 7" id="KW-0418">Kinase</keyword>
<dbReference type="GO" id="GO:0015937">
    <property type="term" value="P:coenzyme A biosynthetic process"/>
    <property type="evidence" value="ECO:0007669"/>
    <property type="project" value="UniProtKB-UniRule"/>
</dbReference>
<accession>A0A318QHF5</accession>
<feature type="binding site" evidence="5">
    <location>
        <begin position="11"/>
        <end position="16"/>
    </location>
    <ligand>
        <name>ATP</name>
        <dbReference type="ChEBI" id="CHEBI:30616"/>
    </ligand>
</feature>
<comment type="function">
    <text evidence="5">Catalyzes the phosphorylation of the 3'-hydroxyl group of dephosphocoenzyme A to form coenzyme A.</text>
</comment>
<keyword evidence="3 5" id="KW-0067">ATP-binding</keyword>
<protein>
    <recommendedName>
        <fullName evidence="5 6">Dephospho-CoA kinase</fullName>
        <ecNumber evidence="5 6">2.7.1.24</ecNumber>
    </recommendedName>
    <alternativeName>
        <fullName evidence="5">Dephosphocoenzyme A kinase</fullName>
    </alternativeName>
</protein>
<organism evidence="7 8">
    <name type="scientific">Novacetimonas pomaceti</name>
    <dbReference type="NCBI Taxonomy" id="2021998"/>
    <lineage>
        <taxon>Bacteria</taxon>
        <taxon>Pseudomonadati</taxon>
        <taxon>Pseudomonadota</taxon>
        <taxon>Alphaproteobacteria</taxon>
        <taxon>Acetobacterales</taxon>
        <taxon>Acetobacteraceae</taxon>
        <taxon>Novacetimonas</taxon>
    </lineage>
</organism>
<dbReference type="Gene3D" id="3.40.50.300">
    <property type="entry name" value="P-loop containing nucleotide triphosphate hydrolases"/>
    <property type="match status" value="1"/>
</dbReference>
<dbReference type="NCBIfam" id="TIGR00152">
    <property type="entry name" value="dephospho-CoA kinase"/>
    <property type="match status" value="1"/>
</dbReference>
<keyword evidence="5" id="KW-0963">Cytoplasm</keyword>
<reference evidence="7 8" key="1">
    <citation type="submission" date="2017-07" db="EMBL/GenBank/DDBJ databases">
        <title>A draft genome sequence of Komagataeibacter sp. T5K1.</title>
        <authorList>
            <person name="Skraban J."/>
            <person name="Cleenwerck I."/>
            <person name="Vandamme P."/>
            <person name="Trcek J."/>
        </authorList>
    </citation>
    <scope>NUCLEOTIDE SEQUENCE [LARGE SCALE GENOMIC DNA]</scope>
    <source>
        <strain evidence="7 8">T5K1</strain>
    </source>
</reference>
<dbReference type="GO" id="GO:0005737">
    <property type="term" value="C:cytoplasm"/>
    <property type="evidence" value="ECO:0007669"/>
    <property type="project" value="UniProtKB-SubCell"/>
</dbReference>
<dbReference type="EMBL" id="NOXG01000002">
    <property type="protein sequence ID" value="PYD76688.1"/>
    <property type="molecule type" value="Genomic_DNA"/>
</dbReference>
<evidence type="ECO:0000313" key="8">
    <source>
        <dbReference type="Proteomes" id="UP000247609"/>
    </source>
</evidence>
<keyword evidence="5" id="KW-0808">Transferase</keyword>
<sequence>MLILGLTGGIGMGKTTVATMLRGQGARIFDADAVVHELQAPGGRALPAISRLVPGSVRDGKLQRSVLRQAVIADPALFRKLEDIIHPMVHDECIAFLRAARRAGCALAVLDIPLLYEAGMDRLCDRVLAVSAPVGVQRRRVLARGRMDRMQVNAIIARQMKDPQRRRRADHVIWTGLSRRQAWRQVRALVASLRNARTRARFMT</sequence>
<dbReference type="PROSITE" id="PS51219">
    <property type="entry name" value="DPCK"/>
    <property type="match status" value="1"/>
</dbReference>
<comment type="similarity">
    <text evidence="1 5">Belongs to the CoaE family.</text>
</comment>
<dbReference type="Pfam" id="PF01121">
    <property type="entry name" value="CoaE"/>
    <property type="match status" value="1"/>
</dbReference>
<dbReference type="EC" id="2.7.1.24" evidence="5 6"/>
<dbReference type="CDD" id="cd02022">
    <property type="entry name" value="DPCK"/>
    <property type="match status" value="1"/>
</dbReference>
<comment type="pathway">
    <text evidence="5">Cofactor biosynthesis; coenzyme A biosynthesis; CoA from (R)-pantothenate: step 5/5.</text>
</comment>
<dbReference type="GO" id="GO:0004140">
    <property type="term" value="F:dephospho-CoA kinase activity"/>
    <property type="evidence" value="ECO:0007669"/>
    <property type="project" value="UniProtKB-UniRule"/>
</dbReference>
<evidence type="ECO:0000256" key="6">
    <source>
        <dbReference type="NCBIfam" id="TIGR00152"/>
    </source>
</evidence>
<evidence type="ECO:0000256" key="5">
    <source>
        <dbReference type="HAMAP-Rule" id="MF_00376"/>
    </source>
</evidence>